<dbReference type="Proteomes" id="UP001189429">
    <property type="component" value="Unassembled WGS sequence"/>
</dbReference>
<dbReference type="PANTHER" id="PTHR32385:SF15">
    <property type="entry name" value="INOSITOL PHOSPHOCERAMIDE MANNOSYLTRANSFERASE 1"/>
    <property type="match status" value="1"/>
</dbReference>
<proteinExistence type="predicted"/>
<dbReference type="InterPro" id="IPR029044">
    <property type="entry name" value="Nucleotide-diphossugar_trans"/>
</dbReference>
<keyword evidence="1" id="KW-0808">Transferase</keyword>
<sequence>EPVKVVERNKAVVAKGTEFRYYDYSALERSVSEISASLDEVGVHGADKAFHELRPRAYRTDLWRYMVLWQNGGIYIDAKMTFRAPVSAWVDQANDSFVACYDLPDDGVYWTAMLAARKHNPTLLAIIERMISNAQDLDWHWYPSNWLQHSDLEITGPGMLTSVLRAQPVARRPRVTCKLTGTPSELEVVRGDRELPRWYRKAHPDSLVAVADNSEHQAMRTCRDCDSYADLYKRHQVYCSEPGPECRFSAAFITVPPVAPYWSYAGWRTSSSLAGRQKLRWRAPGPCRPRSGPAAHGGAPAAPGRLAACAA</sequence>
<accession>A0ABN9XRT8</accession>
<dbReference type="EMBL" id="CAUYUJ010020855">
    <property type="protein sequence ID" value="CAK0900934.1"/>
    <property type="molecule type" value="Genomic_DNA"/>
</dbReference>
<name>A0ABN9XRT8_9DINO</name>
<organism evidence="2 3">
    <name type="scientific">Prorocentrum cordatum</name>
    <dbReference type="NCBI Taxonomy" id="2364126"/>
    <lineage>
        <taxon>Eukaryota</taxon>
        <taxon>Sar</taxon>
        <taxon>Alveolata</taxon>
        <taxon>Dinophyceae</taxon>
        <taxon>Prorocentrales</taxon>
        <taxon>Prorocentraceae</taxon>
        <taxon>Prorocentrum</taxon>
    </lineage>
</organism>
<keyword evidence="3" id="KW-1185">Reference proteome</keyword>
<dbReference type="SUPFAM" id="SSF53448">
    <property type="entry name" value="Nucleotide-diphospho-sugar transferases"/>
    <property type="match status" value="1"/>
</dbReference>
<feature type="non-terminal residue" evidence="2">
    <location>
        <position position="1"/>
    </location>
</feature>
<evidence type="ECO:0000256" key="1">
    <source>
        <dbReference type="ARBA" id="ARBA00022679"/>
    </source>
</evidence>
<dbReference type="PANTHER" id="PTHR32385">
    <property type="entry name" value="MANNOSYL PHOSPHORYLINOSITOL CERAMIDE SYNTHASE"/>
    <property type="match status" value="1"/>
</dbReference>
<dbReference type="InterPro" id="IPR007577">
    <property type="entry name" value="GlycoTrfase_DXD_sugar-bd_CS"/>
</dbReference>
<dbReference type="Gene3D" id="3.90.550.20">
    <property type="match status" value="1"/>
</dbReference>
<dbReference type="Pfam" id="PF04488">
    <property type="entry name" value="Gly_transf_sug"/>
    <property type="match status" value="1"/>
</dbReference>
<evidence type="ECO:0000313" key="2">
    <source>
        <dbReference type="EMBL" id="CAK0900934.1"/>
    </source>
</evidence>
<evidence type="ECO:0000313" key="3">
    <source>
        <dbReference type="Proteomes" id="UP001189429"/>
    </source>
</evidence>
<comment type="caution">
    <text evidence="2">The sequence shown here is derived from an EMBL/GenBank/DDBJ whole genome shotgun (WGS) entry which is preliminary data.</text>
</comment>
<dbReference type="InterPro" id="IPR051706">
    <property type="entry name" value="Glycosyltransferase_domain"/>
</dbReference>
<reference evidence="2" key="1">
    <citation type="submission" date="2023-10" db="EMBL/GenBank/DDBJ databases">
        <authorList>
            <person name="Chen Y."/>
            <person name="Shah S."/>
            <person name="Dougan E. K."/>
            <person name="Thang M."/>
            <person name="Chan C."/>
        </authorList>
    </citation>
    <scope>NUCLEOTIDE SEQUENCE [LARGE SCALE GENOMIC DNA]</scope>
</reference>
<protein>
    <submittedName>
        <fullName evidence="2">Uncharacterized protein</fullName>
    </submittedName>
</protein>
<gene>
    <name evidence="2" type="ORF">PCOR1329_LOCUS78072</name>
</gene>